<evidence type="ECO:0000313" key="7">
    <source>
        <dbReference type="Proteomes" id="UP000441609"/>
    </source>
</evidence>
<evidence type="ECO:0000313" key="4">
    <source>
        <dbReference type="EMBL" id="MSB74930.1"/>
    </source>
</evidence>
<organism evidence="2 5">
    <name type="scientific">Parabacteroides distasonis</name>
    <dbReference type="NCBI Taxonomy" id="823"/>
    <lineage>
        <taxon>Bacteria</taxon>
        <taxon>Pseudomonadati</taxon>
        <taxon>Bacteroidota</taxon>
        <taxon>Bacteroidia</taxon>
        <taxon>Bacteroidales</taxon>
        <taxon>Tannerellaceae</taxon>
        <taxon>Parabacteroides</taxon>
    </lineage>
</organism>
<evidence type="ECO:0000313" key="5">
    <source>
        <dbReference type="Proteomes" id="UP000095591"/>
    </source>
</evidence>
<evidence type="ECO:0000259" key="1">
    <source>
        <dbReference type="Pfam" id="PF12674"/>
    </source>
</evidence>
<reference evidence="2 5" key="1">
    <citation type="submission" date="2015-09" db="EMBL/GenBank/DDBJ databases">
        <authorList>
            <consortium name="Pathogen Informatics"/>
        </authorList>
    </citation>
    <scope>NUCLEOTIDE SEQUENCE [LARGE SCALE GENOMIC DNA]</scope>
    <source>
        <strain evidence="2 5">2789STDY5608872</strain>
    </source>
</reference>
<dbReference type="OrthoDB" id="9801008at2"/>
<proteinExistence type="predicted"/>
<protein>
    <submittedName>
        <fullName evidence="2">Putative zinc ribbon domain</fullName>
    </submittedName>
    <submittedName>
        <fullName evidence="3">Transcriptional regulator</fullName>
    </submittedName>
</protein>
<dbReference type="EMBL" id="CYXP01000001">
    <property type="protein sequence ID" value="CUM79878.1"/>
    <property type="molecule type" value="Genomic_DNA"/>
</dbReference>
<dbReference type="OMA" id="QSCAMPM"/>
<dbReference type="Proteomes" id="UP000441609">
    <property type="component" value="Unassembled WGS sequence"/>
</dbReference>
<dbReference type="Proteomes" id="UP000095591">
    <property type="component" value="Unassembled WGS sequence"/>
</dbReference>
<dbReference type="InterPro" id="IPR025868">
    <property type="entry name" value="Zn_ribbon_dom_put"/>
</dbReference>
<dbReference type="EMBL" id="WKMO01000017">
    <property type="protein sequence ID" value="MSB74930.1"/>
    <property type="molecule type" value="Genomic_DNA"/>
</dbReference>
<dbReference type="Pfam" id="PF12674">
    <property type="entry name" value="Zn_ribbon_2"/>
    <property type="match status" value="1"/>
</dbReference>
<gene>
    <name evidence="2" type="ORF">ERS852429_00627</name>
    <name evidence="3" type="ORF">GKD66_03045</name>
    <name evidence="4" type="ORF">GKD70_16835</name>
</gene>
<name>A0A173RRW6_PARDI</name>
<dbReference type="Proteomes" id="UP000441358">
    <property type="component" value="Unassembled WGS sequence"/>
</dbReference>
<feature type="domain" description="Putative zinc ribbon" evidence="1">
    <location>
        <begin position="5"/>
        <end position="88"/>
    </location>
</feature>
<evidence type="ECO:0000313" key="2">
    <source>
        <dbReference type="EMBL" id="CUM79878.1"/>
    </source>
</evidence>
<dbReference type="RefSeq" id="WP_005856642.1">
    <property type="nucleotide sequence ID" value="NZ_BQOC01000001.1"/>
</dbReference>
<dbReference type="EMBL" id="WKMC01000001">
    <property type="protein sequence ID" value="MRZ49237.1"/>
    <property type="molecule type" value="Genomic_DNA"/>
</dbReference>
<evidence type="ECO:0000313" key="3">
    <source>
        <dbReference type="EMBL" id="MRZ49237.1"/>
    </source>
</evidence>
<accession>A0A173RRW6</accession>
<reference evidence="6 7" key="2">
    <citation type="journal article" date="2019" name="Nat. Med.">
        <title>A library of human gut bacterial isolates paired with longitudinal multiomics data enables mechanistic microbiome research.</title>
        <authorList>
            <person name="Poyet M."/>
            <person name="Groussin M."/>
            <person name="Gibbons S.M."/>
            <person name="Avila-Pacheco J."/>
            <person name="Jiang X."/>
            <person name="Kearney S.M."/>
            <person name="Perrotta A.R."/>
            <person name="Berdy B."/>
            <person name="Zhao S."/>
            <person name="Lieberman T.D."/>
            <person name="Swanson P.K."/>
            <person name="Smith M."/>
            <person name="Roesemann S."/>
            <person name="Alexander J.E."/>
            <person name="Rich S.A."/>
            <person name="Livny J."/>
            <person name="Vlamakis H."/>
            <person name="Clish C."/>
            <person name="Bullock K."/>
            <person name="Deik A."/>
            <person name="Scott J."/>
            <person name="Pierce K.A."/>
            <person name="Xavier R.J."/>
            <person name="Alm E.J."/>
        </authorList>
    </citation>
    <scope>NUCLEOTIDE SEQUENCE [LARGE SCALE GENOMIC DNA]</scope>
    <source>
        <strain evidence="4 7">BIOML-A20</strain>
        <strain evidence="3 6">BIOML-A32</strain>
    </source>
</reference>
<evidence type="ECO:0000313" key="6">
    <source>
        <dbReference type="Proteomes" id="UP000441358"/>
    </source>
</evidence>
<dbReference type="AlphaFoldDB" id="A0A173RRW6"/>
<sequence>METKFCQSCGMPLQKNEELGTNHDGSKNEEYCCYCYKDGAFTMACTMDQMIDHCAQFVDEFNKDADFHYTKEEAVANMKLFFPTLKRWAVR</sequence>